<dbReference type="EMBL" id="JAHWXP010000002">
    <property type="protein sequence ID" value="MBY8337187.1"/>
    <property type="molecule type" value="Genomic_DNA"/>
</dbReference>
<dbReference type="Gene3D" id="1.10.150.20">
    <property type="entry name" value="5' to 3' exonuclease, C-terminal subdomain"/>
    <property type="match status" value="1"/>
</dbReference>
<name>A0ABS7PDM9_9SPHN</name>
<evidence type="ECO:0000256" key="2">
    <source>
        <dbReference type="SAM" id="Phobius"/>
    </source>
</evidence>
<organism evidence="3 4">
    <name type="scientific">Alteriqipengyuania abyssalis</name>
    <dbReference type="NCBI Taxonomy" id="2860200"/>
    <lineage>
        <taxon>Bacteria</taxon>
        <taxon>Pseudomonadati</taxon>
        <taxon>Pseudomonadota</taxon>
        <taxon>Alphaproteobacteria</taxon>
        <taxon>Sphingomonadales</taxon>
        <taxon>Erythrobacteraceae</taxon>
        <taxon>Alteriqipengyuania</taxon>
    </lineage>
</organism>
<accession>A0ABS7PDM9</accession>
<dbReference type="RefSeq" id="WP_222824734.1">
    <property type="nucleotide sequence ID" value="NZ_JAHWXP010000002.1"/>
</dbReference>
<evidence type="ECO:0000313" key="3">
    <source>
        <dbReference type="EMBL" id="MBY8337187.1"/>
    </source>
</evidence>
<keyword evidence="2" id="KW-1133">Transmembrane helix</keyword>
<keyword evidence="2" id="KW-0812">Transmembrane</keyword>
<feature type="compositionally biased region" description="Low complexity" evidence="1">
    <location>
        <begin position="87"/>
        <end position="98"/>
    </location>
</feature>
<evidence type="ECO:0000256" key="1">
    <source>
        <dbReference type="SAM" id="MobiDB-lite"/>
    </source>
</evidence>
<gene>
    <name evidence="3" type="ORF">KYN89_09005</name>
</gene>
<keyword evidence="4" id="KW-1185">Reference proteome</keyword>
<sequence>MIELIEANWLLILLAVLVGFVVAWFLLSGSRKTRITREDTGEEPGNARRNQALIDAPPAAAKDTASPPEPEDKPEPAPSPAPPPVATPRAEPAAAAASLGGAGAAVNTAVSQEEAGQAAPEGADDLTRLKGVGPKLAAQLNTLGVTSFAQIAGWSEAEIDRIDDQLGRFKGRIRRDNWIEQAKLLSEGDTAAYEKRFGKL</sequence>
<reference evidence="3 4" key="1">
    <citation type="submission" date="2021-07" db="EMBL/GenBank/DDBJ databases">
        <title>Alteriqipengyuania abyssalis NZ-12B nov, sp.nov isolated from deep sea sponge in pacific ocean.</title>
        <authorList>
            <person name="Tareen S."/>
            <person name="Wink J."/>
        </authorList>
    </citation>
    <scope>NUCLEOTIDE SEQUENCE [LARGE SCALE GENOMIC DNA]</scope>
    <source>
        <strain evidence="3 4">NZ-12B</strain>
    </source>
</reference>
<keyword evidence="2" id="KW-0472">Membrane</keyword>
<evidence type="ECO:0000313" key="4">
    <source>
        <dbReference type="Proteomes" id="UP000759298"/>
    </source>
</evidence>
<comment type="caution">
    <text evidence="3">The sequence shown here is derived from an EMBL/GenBank/DDBJ whole genome shotgun (WGS) entry which is preliminary data.</text>
</comment>
<feature type="compositionally biased region" description="Pro residues" evidence="1">
    <location>
        <begin position="76"/>
        <end position="86"/>
    </location>
</feature>
<protein>
    <recommendedName>
        <fullName evidence="5">Flap endonuclease-1-like 5' DNA nuclease</fullName>
    </recommendedName>
</protein>
<proteinExistence type="predicted"/>
<dbReference type="Proteomes" id="UP000759298">
    <property type="component" value="Unassembled WGS sequence"/>
</dbReference>
<feature type="transmembrane region" description="Helical" evidence="2">
    <location>
        <begin position="6"/>
        <end position="27"/>
    </location>
</feature>
<feature type="region of interest" description="Disordered" evidence="1">
    <location>
        <begin position="35"/>
        <end position="98"/>
    </location>
</feature>
<evidence type="ECO:0008006" key="5">
    <source>
        <dbReference type="Google" id="ProtNLM"/>
    </source>
</evidence>